<proteinExistence type="predicted"/>
<name>A0A6J6EZY1_9ZZZZ</name>
<organism evidence="1">
    <name type="scientific">freshwater metagenome</name>
    <dbReference type="NCBI Taxonomy" id="449393"/>
    <lineage>
        <taxon>unclassified sequences</taxon>
        <taxon>metagenomes</taxon>
        <taxon>ecological metagenomes</taxon>
    </lineage>
</organism>
<accession>A0A6J6EZY1</accession>
<gene>
    <name evidence="1" type="ORF">UFOPK1740_00979</name>
</gene>
<sequence length="66" mass="7111">MIIGKLIPAGTGLPRYRHVRVEPTEEAKAAMYASMSSYDDIDYTSFGVGGGQAVPLDDYDSGANQR</sequence>
<evidence type="ECO:0000313" key="1">
    <source>
        <dbReference type="EMBL" id="CAB4581676.1"/>
    </source>
</evidence>
<dbReference type="EMBL" id="CAEZTU010000062">
    <property type="protein sequence ID" value="CAB4581676.1"/>
    <property type="molecule type" value="Genomic_DNA"/>
</dbReference>
<reference evidence="1" key="1">
    <citation type="submission" date="2020-05" db="EMBL/GenBank/DDBJ databases">
        <authorList>
            <person name="Chiriac C."/>
            <person name="Salcher M."/>
            <person name="Ghai R."/>
            <person name="Kavagutti S V."/>
        </authorList>
    </citation>
    <scope>NUCLEOTIDE SEQUENCE</scope>
</reference>
<dbReference type="AlphaFoldDB" id="A0A6J6EZY1"/>
<protein>
    <submittedName>
        <fullName evidence="1">Unannotated protein</fullName>
    </submittedName>
</protein>